<evidence type="ECO:0000313" key="1">
    <source>
        <dbReference type="EMBL" id="ASA24888.1"/>
    </source>
</evidence>
<dbReference type="RefSeq" id="WP_087918857.1">
    <property type="nucleotide sequence ID" value="NZ_CP021780.1"/>
</dbReference>
<dbReference type="Proteomes" id="UP000249890">
    <property type="component" value="Chromosome"/>
</dbReference>
<name>A0A2Z2KXB1_9BACL</name>
<dbReference type="GO" id="GO:0003677">
    <property type="term" value="F:DNA binding"/>
    <property type="evidence" value="ECO:0007669"/>
    <property type="project" value="UniProtKB-KW"/>
</dbReference>
<keyword evidence="1" id="KW-0238">DNA-binding</keyword>
<keyword evidence="2" id="KW-1185">Reference proteome</keyword>
<dbReference type="KEGG" id="pdh:B9T62_31520"/>
<gene>
    <name evidence="1" type="ORF">B9T62_31520</name>
</gene>
<dbReference type="AlphaFoldDB" id="A0A2Z2KXB1"/>
<sequence>MRPSILKSLKPDVIVEMLEMAFRLENWDKMIKTADILYDCVQCIYQEQQYRKAKELLLLPLELEHPLVYYYGSSHLMRGIAHQEQGQYVESRVCIDKYAELGWLEGLGEEGLEVVEEFRFVAQANGHALDLISGRVEGLDAYAEFLRENPEEVLPGLDTIVRTALRHGLNVDDLIATFAEQTAEFGTYEDEGNLAHYYHYSYHIALYHKRTERRGEALKQVLQALSLAHQSGNDGHFKRSLALFESLREGATGEQVREVQEILRGCLGGESIE</sequence>
<dbReference type="SUPFAM" id="SSF81901">
    <property type="entry name" value="HCP-like"/>
    <property type="match status" value="1"/>
</dbReference>
<proteinExistence type="predicted"/>
<dbReference type="OrthoDB" id="2512975at2"/>
<protein>
    <submittedName>
        <fullName evidence="1">DNA-binding protein</fullName>
    </submittedName>
</protein>
<accession>A0A2Z2KXB1</accession>
<dbReference type="EMBL" id="CP021780">
    <property type="protein sequence ID" value="ASA24888.1"/>
    <property type="molecule type" value="Genomic_DNA"/>
</dbReference>
<organism evidence="1 2">
    <name type="scientific">Paenibacillus donghaensis</name>
    <dbReference type="NCBI Taxonomy" id="414771"/>
    <lineage>
        <taxon>Bacteria</taxon>
        <taxon>Bacillati</taxon>
        <taxon>Bacillota</taxon>
        <taxon>Bacilli</taxon>
        <taxon>Bacillales</taxon>
        <taxon>Paenibacillaceae</taxon>
        <taxon>Paenibacillus</taxon>
    </lineage>
</organism>
<evidence type="ECO:0000313" key="2">
    <source>
        <dbReference type="Proteomes" id="UP000249890"/>
    </source>
</evidence>
<reference evidence="1 2" key="1">
    <citation type="submission" date="2017-06" db="EMBL/GenBank/DDBJ databases">
        <title>Complete genome sequence of Paenibacillus donghaensis KCTC 13049T isolated from East Sea sediment, South Korea.</title>
        <authorList>
            <person name="Jung B.K."/>
            <person name="Hong S.-J."/>
            <person name="Shin J.-H."/>
        </authorList>
    </citation>
    <scope>NUCLEOTIDE SEQUENCE [LARGE SCALE GENOMIC DNA]</scope>
    <source>
        <strain evidence="1 2">KCTC 13049</strain>
    </source>
</reference>